<reference evidence="1" key="1">
    <citation type="journal article" date="2014" name="Front. Microbiol.">
        <title>High frequency of phylogenetically diverse reductive dehalogenase-homologous genes in deep subseafloor sedimentary metagenomes.</title>
        <authorList>
            <person name="Kawai M."/>
            <person name="Futagami T."/>
            <person name="Toyoda A."/>
            <person name="Takaki Y."/>
            <person name="Nishi S."/>
            <person name="Hori S."/>
            <person name="Arai W."/>
            <person name="Tsubouchi T."/>
            <person name="Morono Y."/>
            <person name="Uchiyama I."/>
            <person name="Ito T."/>
            <person name="Fujiyama A."/>
            <person name="Inagaki F."/>
            <person name="Takami H."/>
        </authorList>
    </citation>
    <scope>NUCLEOTIDE SEQUENCE</scope>
    <source>
        <strain evidence="1">Expedition CK06-06</strain>
    </source>
</reference>
<evidence type="ECO:0000313" key="1">
    <source>
        <dbReference type="EMBL" id="GAI61416.1"/>
    </source>
</evidence>
<comment type="caution">
    <text evidence="1">The sequence shown here is derived from an EMBL/GenBank/DDBJ whole genome shotgun (WGS) entry which is preliminary data.</text>
</comment>
<dbReference type="AlphaFoldDB" id="X1R2V9"/>
<sequence length="180" mass="19958">MLTVKLILEKLDKEGRVLERREQRSKSFVKNFLSLLYVAHAQIQSGAPYSMTDIDGNARDIDSVAVYSPYRYSKATLRIGSAPGQSGTMLFRGNRAYTNLVTVPGEKIGIQVGRGDTAVTPTDTKLEDTIYHGRQGIDGAPVLYTYYNTGDDEDGHHGIYPDYQEAQQFQVAVPLHITSV</sequence>
<feature type="non-terminal residue" evidence="1">
    <location>
        <position position="180"/>
    </location>
</feature>
<gene>
    <name evidence="1" type="ORF">S12H4_04960</name>
</gene>
<proteinExistence type="predicted"/>
<accession>X1R2V9</accession>
<dbReference type="EMBL" id="BARW01001588">
    <property type="protein sequence ID" value="GAI61416.1"/>
    <property type="molecule type" value="Genomic_DNA"/>
</dbReference>
<organism evidence="1">
    <name type="scientific">marine sediment metagenome</name>
    <dbReference type="NCBI Taxonomy" id="412755"/>
    <lineage>
        <taxon>unclassified sequences</taxon>
        <taxon>metagenomes</taxon>
        <taxon>ecological metagenomes</taxon>
    </lineage>
</organism>
<name>X1R2V9_9ZZZZ</name>
<protein>
    <submittedName>
        <fullName evidence="1">Uncharacterized protein</fullName>
    </submittedName>
</protein>